<evidence type="ECO:0000256" key="1">
    <source>
        <dbReference type="SAM" id="Phobius"/>
    </source>
</evidence>
<accession>K1SPC8</accession>
<keyword evidence="2" id="KW-0482">Metalloprotease</keyword>
<feature type="non-terminal residue" evidence="2">
    <location>
        <position position="1"/>
    </location>
</feature>
<keyword evidence="1" id="KW-0812">Transmembrane</keyword>
<feature type="transmembrane region" description="Helical" evidence="1">
    <location>
        <begin position="66"/>
        <end position="85"/>
    </location>
</feature>
<proteinExistence type="predicted"/>
<comment type="caution">
    <text evidence="2">The sequence shown here is derived from an EMBL/GenBank/DDBJ whole genome shotgun (WGS) entry which is preliminary data.</text>
</comment>
<keyword evidence="1" id="KW-1133">Transmembrane helix</keyword>
<name>K1SPC8_9ZZZZ</name>
<keyword evidence="2" id="KW-0378">Hydrolase</keyword>
<keyword evidence="2" id="KW-0645">Protease</keyword>
<dbReference type="AlphaFoldDB" id="K1SPC8"/>
<gene>
    <name evidence="2" type="ORF">LEA_13358</name>
</gene>
<feature type="transmembrane region" description="Helical" evidence="1">
    <location>
        <begin position="6"/>
        <end position="26"/>
    </location>
</feature>
<dbReference type="GO" id="GO:0006508">
    <property type="term" value="P:proteolysis"/>
    <property type="evidence" value="ECO:0007669"/>
    <property type="project" value="UniProtKB-KW"/>
</dbReference>
<feature type="transmembrane region" description="Helical" evidence="1">
    <location>
        <begin position="38"/>
        <end position="60"/>
    </location>
</feature>
<reference evidence="2" key="1">
    <citation type="journal article" date="2013" name="Environ. Microbiol.">
        <title>Microbiota from the distal guts of lean and obese adolescents exhibit partial functional redundancy besides clear differences in community structure.</title>
        <authorList>
            <person name="Ferrer M."/>
            <person name="Ruiz A."/>
            <person name="Lanza F."/>
            <person name="Haange S.B."/>
            <person name="Oberbach A."/>
            <person name="Till H."/>
            <person name="Bargiela R."/>
            <person name="Campoy C."/>
            <person name="Segura M.T."/>
            <person name="Richter M."/>
            <person name="von Bergen M."/>
            <person name="Seifert J."/>
            <person name="Suarez A."/>
        </authorList>
    </citation>
    <scope>NUCLEOTIDE SEQUENCE</scope>
</reference>
<evidence type="ECO:0000313" key="2">
    <source>
        <dbReference type="EMBL" id="EKC59443.1"/>
    </source>
</evidence>
<protein>
    <submittedName>
        <fullName evidence="2">Membrane-associated zinc metalloprotease</fullName>
    </submittedName>
</protein>
<keyword evidence="1" id="KW-0472">Membrane</keyword>
<dbReference type="GO" id="GO:0008237">
    <property type="term" value="F:metallopeptidase activity"/>
    <property type="evidence" value="ECO:0007669"/>
    <property type="project" value="UniProtKB-KW"/>
</dbReference>
<organism evidence="2">
    <name type="scientific">human gut metagenome</name>
    <dbReference type="NCBI Taxonomy" id="408170"/>
    <lineage>
        <taxon>unclassified sequences</taxon>
        <taxon>metagenomes</taxon>
        <taxon>organismal metagenomes</taxon>
    </lineage>
</organism>
<dbReference type="EMBL" id="AJWY01009064">
    <property type="protein sequence ID" value="EKC59443.1"/>
    <property type="molecule type" value="Genomic_DNA"/>
</dbReference>
<sequence>CGHLLVWVLLTRLPPTLIICPTGFCLSLRGVVLTPKQFIILAAAGPAVNLVLAAGGIAWLLGHPASYRLCYFIAANLLLGAFNLLPIHGLDGWQINSNLGILFHFKIQTQKHSCVN</sequence>